<keyword evidence="6" id="KW-1185">Reference proteome</keyword>
<evidence type="ECO:0000259" key="4">
    <source>
        <dbReference type="SMART" id="SM00822"/>
    </source>
</evidence>
<dbReference type="InterPro" id="IPR036291">
    <property type="entry name" value="NAD(P)-bd_dom_sf"/>
</dbReference>
<gene>
    <name evidence="5" type="ORF">FLONG3_1965</name>
</gene>
<evidence type="ECO:0000256" key="1">
    <source>
        <dbReference type="ARBA" id="ARBA00006484"/>
    </source>
</evidence>
<dbReference type="Gene3D" id="3.40.50.720">
    <property type="entry name" value="NAD(P)-binding Rossmann-like Domain"/>
    <property type="match status" value="1"/>
</dbReference>
<accession>A0A395T572</accession>
<name>A0A395T572_9HYPO</name>
<dbReference type="AlphaFoldDB" id="A0A395T572"/>
<evidence type="ECO:0000256" key="2">
    <source>
        <dbReference type="ARBA" id="ARBA00022857"/>
    </source>
</evidence>
<evidence type="ECO:0000256" key="3">
    <source>
        <dbReference type="ARBA" id="ARBA00023002"/>
    </source>
</evidence>
<dbReference type="PANTHER" id="PTHR48107">
    <property type="entry name" value="NADPH-DEPENDENT ALDEHYDE REDUCTASE-LIKE PROTEIN, CHLOROPLASTIC-RELATED"/>
    <property type="match status" value="1"/>
</dbReference>
<dbReference type="InterPro" id="IPR020904">
    <property type="entry name" value="Sc_DH/Rdtase_CS"/>
</dbReference>
<dbReference type="PROSITE" id="PS00061">
    <property type="entry name" value="ADH_SHORT"/>
    <property type="match status" value="1"/>
</dbReference>
<dbReference type="InterPro" id="IPR057326">
    <property type="entry name" value="KR_dom"/>
</dbReference>
<proteinExistence type="inferred from homology"/>
<reference evidence="5 6" key="1">
    <citation type="journal article" date="2018" name="PLoS Pathog.">
        <title>Evolution of structural diversity of trichothecenes, a family of toxins produced by plant pathogenic and entomopathogenic fungi.</title>
        <authorList>
            <person name="Proctor R.H."/>
            <person name="McCormick S.P."/>
            <person name="Kim H.S."/>
            <person name="Cardoza R.E."/>
            <person name="Stanley A.M."/>
            <person name="Lindo L."/>
            <person name="Kelly A."/>
            <person name="Brown D.W."/>
            <person name="Lee T."/>
            <person name="Vaughan M.M."/>
            <person name="Alexander N.J."/>
            <person name="Busman M."/>
            <person name="Gutierrez S."/>
        </authorList>
    </citation>
    <scope>NUCLEOTIDE SEQUENCE [LARGE SCALE GENOMIC DNA]</scope>
    <source>
        <strain evidence="5 6">NRRL 20695</strain>
    </source>
</reference>
<protein>
    <recommendedName>
        <fullName evidence="4">Ketoreductase domain-containing protein</fullName>
    </recommendedName>
</protein>
<dbReference type="PRINTS" id="PR00080">
    <property type="entry name" value="SDRFAMILY"/>
</dbReference>
<comment type="similarity">
    <text evidence="1">Belongs to the short-chain dehydrogenases/reductases (SDR) family.</text>
</comment>
<comment type="caution">
    <text evidence="5">The sequence shown here is derived from an EMBL/GenBank/DDBJ whole genome shotgun (WGS) entry which is preliminary data.</text>
</comment>
<feature type="domain" description="Ketoreductase" evidence="4">
    <location>
        <begin position="10"/>
        <end position="205"/>
    </location>
</feature>
<sequence>MVDTLSLQGKVAIITGSGRENGIGAGIALALARNGASVAINYVSDSTRERAENVCTSLREAGGQAIAIQSSVDTVEGAQHLVNKTLEGLETDHIDILGKLSICLNNAGVAYFCPITQEPNVEELAKVFQLNVLGAFYMVHYVVAHMPPGGRIINVSSTNSKRGNVNISTYAASKAAMDSLTWSWAAETPQLGRSKGITVNSIGPGPVITDIYPKGREEELTKEEISITRAADRAGTTADIGDAVLLLVNEKSRWITGQYISTSGGVTY</sequence>
<dbReference type="EMBL" id="PXOG01000039">
    <property type="protein sequence ID" value="RGP79894.1"/>
    <property type="molecule type" value="Genomic_DNA"/>
</dbReference>
<dbReference type="GO" id="GO:0016614">
    <property type="term" value="F:oxidoreductase activity, acting on CH-OH group of donors"/>
    <property type="evidence" value="ECO:0007669"/>
    <property type="project" value="UniProtKB-ARBA"/>
</dbReference>
<dbReference type="InterPro" id="IPR002347">
    <property type="entry name" value="SDR_fam"/>
</dbReference>
<evidence type="ECO:0000313" key="5">
    <source>
        <dbReference type="EMBL" id="RGP79894.1"/>
    </source>
</evidence>
<dbReference type="Proteomes" id="UP000266234">
    <property type="component" value="Unassembled WGS sequence"/>
</dbReference>
<dbReference type="SUPFAM" id="SSF51735">
    <property type="entry name" value="NAD(P)-binding Rossmann-fold domains"/>
    <property type="match status" value="1"/>
</dbReference>
<dbReference type="PANTHER" id="PTHR48107:SF7">
    <property type="entry name" value="RE15974P"/>
    <property type="match status" value="1"/>
</dbReference>
<evidence type="ECO:0000313" key="6">
    <source>
        <dbReference type="Proteomes" id="UP000266234"/>
    </source>
</evidence>
<keyword evidence="3" id="KW-0560">Oxidoreductase</keyword>
<keyword evidence="2" id="KW-0521">NADP</keyword>
<dbReference type="PRINTS" id="PR00081">
    <property type="entry name" value="GDHRDH"/>
</dbReference>
<dbReference type="SMART" id="SM00822">
    <property type="entry name" value="PKS_KR"/>
    <property type="match status" value="1"/>
</dbReference>
<organism evidence="5 6">
    <name type="scientific">Fusarium longipes</name>
    <dbReference type="NCBI Taxonomy" id="694270"/>
    <lineage>
        <taxon>Eukaryota</taxon>
        <taxon>Fungi</taxon>
        <taxon>Dikarya</taxon>
        <taxon>Ascomycota</taxon>
        <taxon>Pezizomycotina</taxon>
        <taxon>Sordariomycetes</taxon>
        <taxon>Hypocreomycetidae</taxon>
        <taxon>Hypocreales</taxon>
        <taxon>Nectriaceae</taxon>
        <taxon>Fusarium</taxon>
    </lineage>
</organism>
<dbReference type="Pfam" id="PF13561">
    <property type="entry name" value="adh_short_C2"/>
    <property type="match status" value="1"/>
</dbReference>
<dbReference type="STRING" id="694270.A0A395T572"/>
<dbReference type="OrthoDB" id="47007at2759"/>